<organism evidence="1 2">
    <name type="scientific">Rotaria magnacalcarata</name>
    <dbReference type="NCBI Taxonomy" id="392030"/>
    <lineage>
        <taxon>Eukaryota</taxon>
        <taxon>Metazoa</taxon>
        <taxon>Spiralia</taxon>
        <taxon>Gnathifera</taxon>
        <taxon>Rotifera</taxon>
        <taxon>Eurotatoria</taxon>
        <taxon>Bdelloidea</taxon>
        <taxon>Philodinida</taxon>
        <taxon>Philodinidae</taxon>
        <taxon>Rotaria</taxon>
    </lineage>
</organism>
<reference evidence="1" key="1">
    <citation type="submission" date="2021-02" db="EMBL/GenBank/DDBJ databases">
        <authorList>
            <person name="Nowell W R."/>
        </authorList>
    </citation>
    <scope>NUCLEOTIDE SEQUENCE</scope>
</reference>
<comment type="caution">
    <text evidence="1">The sequence shown here is derived from an EMBL/GenBank/DDBJ whole genome shotgun (WGS) entry which is preliminary data.</text>
</comment>
<dbReference type="Proteomes" id="UP000681720">
    <property type="component" value="Unassembled WGS sequence"/>
</dbReference>
<dbReference type="EMBL" id="CAJOBJ010199775">
    <property type="protein sequence ID" value="CAF4979734.1"/>
    <property type="molecule type" value="Genomic_DNA"/>
</dbReference>
<name>A0A8S3D912_9BILA</name>
<evidence type="ECO:0000313" key="2">
    <source>
        <dbReference type="Proteomes" id="UP000681720"/>
    </source>
</evidence>
<gene>
    <name evidence="1" type="ORF">GIL414_LOCUS55954</name>
</gene>
<feature type="non-terminal residue" evidence="1">
    <location>
        <position position="1"/>
    </location>
</feature>
<evidence type="ECO:0000313" key="1">
    <source>
        <dbReference type="EMBL" id="CAF4979734.1"/>
    </source>
</evidence>
<accession>A0A8S3D912</accession>
<sequence>SRLIHSKFQRLFHFLVTDVYTEPIKQALGDEISNLAEVDDGLIELNRNATLKFRNYKQFREQ</sequence>
<proteinExistence type="predicted"/>
<feature type="non-terminal residue" evidence="1">
    <location>
        <position position="62"/>
    </location>
</feature>
<protein>
    <submittedName>
        <fullName evidence="1">Uncharacterized protein</fullName>
    </submittedName>
</protein>
<dbReference type="AlphaFoldDB" id="A0A8S3D912"/>